<evidence type="ECO:0000313" key="2">
    <source>
        <dbReference type="Proteomes" id="UP001431634"/>
    </source>
</evidence>
<dbReference type="EMBL" id="JASBAO010000001">
    <property type="protein sequence ID" value="MDI2089818.1"/>
    <property type="molecule type" value="Genomic_DNA"/>
</dbReference>
<organism evidence="1 2">
    <name type="scientific">Commensalibacter oyaizuii</name>
    <dbReference type="NCBI Taxonomy" id="3043873"/>
    <lineage>
        <taxon>Bacteria</taxon>
        <taxon>Pseudomonadati</taxon>
        <taxon>Pseudomonadota</taxon>
        <taxon>Alphaproteobacteria</taxon>
        <taxon>Acetobacterales</taxon>
        <taxon>Acetobacteraceae</taxon>
    </lineage>
</organism>
<dbReference type="RefSeq" id="WP_281446993.1">
    <property type="nucleotide sequence ID" value="NZ_JASBAO010000001.1"/>
</dbReference>
<sequence>MREISTVEVQFVAGGFSFASIGQTVGSTIGSIGDKLFSLVSGGTSSTALSTSLGNLGNGIGALLDVPVNLVTGVSNSLTNIGKGIVGSVTDLVNGFQSIFA</sequence>
<reference evidence="1" key="1">
    <citation type="submission" date="2023-05" db="EMBL/GenBank/DDBJ databases">
        <title>Whole genome sequence of Commensalibacter sp.</title>
        <authorList>
            <person name="Charoenyingcharoen P."/>
            <person name="Yukphan P."/>
        </authorList>
    </citation>
    <scope>NUCLEOTIDE SEQUENCE</scope>
    <source>
        <strain evidence="1">TBRC 16381</strain>
    </source>
</reference>
<name>A0ABT6PY86_9PROT</name>
<keyword evidence="2" id="KW-1185">Reference proteome</keyword>
<comment type="caution">
    <text evidence="1">The sequence shown here is derived from an EMBL/GenBank/DDBJ whole genome shotgun (WGS) entry which is preliminary data.</text>
</comment>
<accession>A0ABT6PY86</accession>
<protein>
    <submittedName>
        <fullName evidence="1">Uncharacterized protein</fullName>
    </submittedName>
</protein>
<gene>
    <name evidence="1" type="ORF">QJV27_00250</name>
</gene>
<dbReference type="Proteomes" id="UP001431634">
    <property type="component" value="Unassembled WGS sequence"/>
</dbReference>
<proteinExistence type="predicted"/>
<evidence type="ECO:0000313" key="1">
    <source>
        <dbReference type="EMBL" id="MDI2089818.1"/>
    </source>
</evidence>